<dbReference type="PANTHER" id="PTHR10358:SF6">
    <property type="entry name" value="ENDOSULFINE, ISOFORM A"/>
    <property type="match status" value="1"/>
</dbReference>
<evidence type="ECO:0008006" key="8">
    <source>
        <dbReference type="Google" id="ProtNLM"/>
    </source>
</evidence>
<keyword evidence="2 4" id="KW-0498">Mitosis</keyword>
<dbReference type="Proteomes" id="UP001374579">
    <property type="component" value="Unassembled WGS sequence"/>
</dbReference>
<dbReference type="PANTHER" id="PTHR10358">
    <property type="entry name" value="ENDOSULFINE"/>
    <property type="match status" value="1"/>
</dbReference>
<evidence type="ECO:0000313" key="6">
    <source>
        <dbReference type="EMBL" id="KAK7116394.1"/>
    </source>
</evidence>
<feature type="compositionally biased region" description="Basic and acidic residues" evidence="5">
    <location>
        <begin position="14"/>
        <end position="45"/>
    </location>
</feature>
<dbReference type="Pfam" id="PF04667">
    <property type="entry name" value="Endosulfine"/>
    <property type="match status" value="1"/>
</dbReference>
<feature type="region of interest" description="Disordered" evidence="5">
    <location>
        <begin position="1"/>
        <end position="60"/>
    </location>
</feature>
<evidence type="ECO:0000256" key="4">
    <source>
        <dbReference type="RuleBase" id="RU363120"/>
    </source>
</evidence>
<reference evidence="6 7" key="1">
    <citation type="submission" date="2024-02" db="EMBL/GenBank/DDBJ databases">
        <title>Chromosome-scale genome assembly of the rough periwinkle Littorina saxatilis.</title>
        <authorList>
            <person name="De Jode A."/>
            <person name="Faria R."/>
            <person name="Formenti G."/>
            <person name="Sims Y."/>
            <person name="Smith T.P."/>
            <person name="Tracey A."/>
            <person name="Wood J.M.D."/>
            <person name="Zagrodzka Z.B."/>
            <person name="Johannesson K."/>
            <person name="Butlin R.K."/>
            <person name="Leder E.H."/>
        </authorList>
    </citation>
    <scope>NUCLEOTIDE SEQUENCE [LARGE SCALE GENOMIC DNA]</scope>
    <source>
        <strain evidence="6">Snail1</strain>
        <tissue evidence="6">Muscle</tissue>
    </source>
</reference>
<organism evidence="6 7">
    <name type="scientific">Littorina saxatilis</name>
    <dbReference type="NCBI Taxonomy" id="31220"/>
    <lineage>
        <taxon>Eukaryota</taxon>
        <taxon>Metazoa</taxon>
        <taxon>Spiralia</taxon>
        <taxon>Lophotrochozoa</taxon>
        <taxon>Mollusca</taxon>
        <taxon>Gastropoda</taxon>
        <taxon>Caenogastropoda</taxon>
        <taxon>Littorinimorpha</taxon>
        <taxon>Littorinoidea</taxon>
        <taxon>Littorinidae</taxon>
        <taxon>Littorina</taxon>
    </lineage>
</organism>
<comment type="subcellular location">
    <subcellularLocation>
        <location evidence="4">Cytoplasm</location>
    </subcellularLocation>
</comment>
<feature type="compositionally biased region" description="Polar residues" evidence="5">
    <location>
        <begin position="1"/>
        <end position="10"/>
    </location>
</feature>
<dbReference type="GO" id="GO:0051301">
    <property type="term" value="P:cell division"/>
    <property type="evidence" value="ECO:0007669"/>
    <property type="project" value="UniProtKB-KW"/>
</dbReference>
<dbReference type="AlphaFoldDB" id="A0AAN9C4B6"/>
<feature type="region of interest" description="Disordered" evidence="5">
    <location>
        <begin position="102"/>
        <end position="131"/>
    </location>
</feature>
<dbReference type="InterPro" id="IPR006760">
    <property type="entry name" value="Endosulphine"/>
</dbReference>
<proteinExistence type="inferred from homology"/>
<feature type="compositionally biased region" description="Polar residues" evidence="5">
    <location>
        <begin position="120"/>
        <end position="131"/>
    </location>
</feature>
<evidence type="ECO:0000256" key="2">
    <source>
        <dbReference type="ARBA" id="ARBA00022776"/>
    </source>
</evidence>
<keyword evidence="4" id="KW-0963">Cytoplasm</keyword>
<keyword evidence="3 4" id="KW-0650">Protein phosphatase inhibitor</keyword>
<gene>
    <name evidence="6" type="ORF">V1264_002082</name>
</gene>
<name>A0AAN9C4B6_9CAEN</name>
<evidence type="ECO:0000256" key="3">
    <source>
        <dbReference type="ARBA" id="ARBA00023272"/>
    </source>
</evidence>
<comment type="similarity">
    <text evidence="1 4">Belongs to the endosulfine family.</text>
</comment>
<keyword evidence="7" id="KW-1185">Reference proteome</keyword>
<evidence type="ECO:0000256" key="1">
    <source>
        <dbReference type="ARBA" id="ARBA00010520"/>
    </source>
</evidence>
<evidence type="ECO:0000313" key="7">
    <source>
        <dbReference type="Proteomes" id="UP001374579"/>
    </source>
</evidence>
<keyword evidence="4" id="KW-0131">Cell cycle</keyword>
<dbReference type="GO" id="GO:0004864">
    <property type="term" value="F:protein phosphatase inhibitor activity"/>
    <property type="evidence" value="ECO:0007669"/>
    <property type="project" value="UniProtKB-KW"/>
</dbReference>
<accession>A0AAN9C4B6</accession>
<evidence type="ECO:0000256" key="5">
    <source>
        <dbReference type="SAM" id="MobiDB-lite"/>
    </source>
</evidence>
<keyword evidence="4" id="KW-0132">Cell division</keyword>
<dbReference type="GO" id="GO:0005737">
    <property type="term" value="C:cytoplasm"/>
    <property type="evidence" value="ECO:0007669"/>
    <property type="project" value="UniProtKB-SubCell"/>
</dbReference>
<dbReference type="EMBL" id="JBAMIC010000001">
    <property type="protein sequence ID" value="KAK7116394.1"/>
    <property type="molecule type" value="Genomic_DNA"/>
</dbReference>
<sequence length="131" mass="14281">MASQEGSAPSAQPKDGERKELGGGDTIKEPQFKKTLEQKEEEKLKSKYPNLNKGGPANAMLHKRLIQKGKYFDSGDYNMAKAAINNPKKPLPPQEKMLLQESIGEGIPTPEDLPPRKPSIIQSKLASGALS</sequence>
<comment type="caution">
    <text evidence="6">The sequence shown here is derived from an EMBL/GenBank/DDBJ whole genome shotgun (WGS) entry which is preliminary data.</text>
</comment>
<protein>
    <recommendedName>
        <fullName evidence="8">cAMP-regulated phosphoprotein 19</fullName>
    </recommendedName>
</protein>
<comment type="function">
    <text evidence="4">Protein phosphatase inhibitor that specifically inhibits protein phosphatase 2A (PP2A) during mitosis.</text>
</comment>